<evidence type="ECO:0000313" key="4">
    <source>
        <dbReference type="Proteomes" id="UP000199110"/>
    </source>
</evidence>
<protein>
    <submittedName>
        <fullName evidence="3">Electron transfer DM13</fullName>
    </submittedName>
</protein>
<feature type="signal peptide" evidence="1">
    <location>
        <begin position="1"/>
        <end position="30"/>
    </location>
</feature>
<feature type="domain" description="DM13" evidence="2">
    <location>
        <begin position="34"/>
        <end position="133"/>
    </location>
</feature>
<dbReference type="AlphaFoldDB" id="A0A1I3Q097"/>
<keyword evidence="4" id="KW-1185">Reference proteome</keyword>
<dbReference type="OrthoDB" id="6106486at2"/>
<evidence type="ECO:0000313" key="3">
    <source>
        <dbReference type="EMBL" id="SFJ27263.1"/>
    </source>
</evidence>
<evidence type="ECO:0000259" key="2">
    <source>
        <dbReference type="PROSITE" id="PS51549"/>
    </source>
</evidence>
<gene>
    <name evidence="3" type="ORF">SAMN04488095_2372</name>
</gene>
<reference evidence="3 4" key="1">
    <citation type="submission" date="2016-10" db="EMBL/GenBank/DDBJ databases">
        <authorList>
            <person name="de Groot N.N."/>
        </authorList>
    </citation>
    <scope>NUCLEOTIDE SEQUENCE [LARGE SCALE GENOMIC DNA]</scope>
    <source>
        <strain evidence="3 4">DSM 19073</strain>
    </source>
</reference>
<name>A0A1I3Q097_9RHOB</name>
<feature type="chain" id="PRO_5011521358" evidence="1">
    <location>
        <begin position="31"/>
        <end position="133"/>
    </location>
</feature>
<dbReference type="RefSeq" id="WP_092780740.1">
    <property type="nucleotide sequence ID" value="NZ_FORA01000003.1"/>
</dbReference>
<keyword evidence="1" id="KW-0732">Signal</keyword>
<dbReference type="STRING" id="390807.SAMN04488095_2372"/>
<dbReference type="Pfam" id="PF10517">
    <property type="entry name" value="DM13"/>
    <property type="match status" value="1"/>
</dbReference>
<accession>A0A1I3Q097</accession>
<proteinExistence type="predicted"/>
<dbReference type="EMBL" id="FORA01000003">
    <property type="protein sequence ID" value="SFJ27263.1"/>
    <property type="molecule type" value="Genomic_DNA"/>
</dbReference>
<dbReference type="PROSITE" id="PS51549">
    <property type="entry name" value="DM13"/>
    <property type="match status" value="1"/>
</dbReference>
<organism evidence="3 4">
    <name type="scientific">Jannaschia pohangensis</name>
    <dbReference type="NCBI Taxonomy" id="390807"/>
    <lineage>
        <taxon>Bacteria</taxon>
        <taxon>Pseudomonadati</taxon>
        <taxon>Pseudomonadota</taxon>
        <taxon>Alphaproteobacteria</taxon>
        <taxon>Rhodobacterales</taxon>
        <taxon>Roseobacteraceae</taxon>
        <taxon>Jannaschia</taxon>
    </lineage>
</organism>
<sequence>MNINFPTSFAIGISVAFVAAAALLPAQAHADESGTFTGASDHVTTGGVSIVKTPAGGTLLVLDADFSLDGAPDPRVILGRDGAPVDAADLGALTNLNGLQAYVVPATLDLSTLDEVYIWCEEFSVPLGFADLN</sequence>
<dbReference type="InterPro" id="IPR019545">
    <property type="entry name" value="DM13_domain"/>
</dbReference>
<dbReference type="Proteomes" id="UP000199110">
    <property type="component" value="Unassembled WGS sequence"/>
</dbReference>
<evidence type="ECO:0000256" key="1">
    <source>
        <dbReference type="SAM" id="SignalP"/>
    </source>
</evidence>